<evidence type="ECO:0000313" key="6">
    <source>
        <dbReference type="EMBL" id="SHK52867.1"/>
    </source>
</evidence>
<feature type="domain" description="RNA polymerase sigma-70 region 2" evidence="5">
    <location>
        <begin position="15"/>
        <end position="81"/>
    </location>
</feature>
<keyword evidence="3" id="KW-0238">DNA-binding</keyword>
<dbReference type="GO" id="GO:0006352">
    <property type="term" value="P:DNA-templated transcription initiation"/>
    <property type="evidence" value="ECO:0007669"/>
    <property type="project" value="InterPro"/>
</dbReference>
<evidence type="ECO:0000256" key="1">
    <source>
        <dbReference type="ARBA" id="ARBA00023015"/>
    </source>
</evidence>
<name>A0A1M6T797_9FIRM</name>
<protein>
    <submittedName>
        <fullName evidence="6">RNA polymerase sigma factor, sigma-70 family</fullName>
    </submittedName>
</protein>
<dbReference type="GO" id="GO:0016987">
    <property type="term" value="F:sigma factor activity"/>
    <property type="evidence" value="ECO:0007669"/>
    <property type="project" value="UniProtKB-KW"/>
</dbReference>
<reference evidence="6 7" key="1">
    <citation type="submission" date="2016-11" db="EMBL/GenBank/DDBJ databases">
        <authorList>
            <person name="Jaros S."/>
            <person name="Januszkiewicz K."/>
            <person name="Wedrychowicz H."/>
        </authorList>
    </citation>
    <scope>NUCLEOTIDE SEQUENCE [LARGE SCALE GENOMIC DNA]</scope>
    <source>
        <strain evidence="6 7">DSM 15929</strain>
    </source>
</reference>
<evidence type="ECO:0000313" key="7">
    <source>
        <dbReference type="Proteomes" id="UP000184386"/>
    </source>
</evidence>
<evidence type="ECO:0000256" key="4">
    <source>
        <dbReference type="ARBA" id="ARBA00023163"/>
    </source>
</evidence>
<keyword evidence="1" id="KW-0805">Transcription regulation</keyword>
<accession>A0A1M6T797</accession>
<gene>
    <name evidence="6" type="ORF">SAMN02745136_02680</name>
</gene>
<dbReference type="STRING" id="1121322.SAMN02745136_02680"/>
<keyword evidence="2" id="KW-0731">Sigma factor</keyword>
<keyword evidence="4" id="KW-0804">Transcription</keyword>
<dbReference type="AlphaFoldDB" id="A0A1M6T797"/>
<sequence length="119" mass="14511">MEQYRAYSNSEIEYLLNKYGNTVYRLALMKTKQKEKADDIFQDVFIRLIGLRNRLDGDEHMRAWMIKTTLNCCRDLWKSAWNRHVVYEQMDVEVRDEEPEVKNDIRMEDIMLMWMEGLH</sequence>
<evidence type="ECO:0000256" key="3">
    <source>
        <dbReference type="ARBA" id="ARBA00023125"/>
    </source>
</evidence>
<dbReference type="InterPro" id="IPR007627">
    <property type="entry name" value="RNA_pol_sigma70_r2"/>
</dbReference>
<evidence type="ECO:0000259" key="5">
    <source>
        <dbReference type="Pfam" id="PF04542"/>
    </source>
</evidence>
<proteinExistence type="predicted"/>
<dbReference type="PANTHER" id="PTHR43133">
    <property type="entry name" value="RNA POLYMERASE ECF-TYPE SIGMA FACTO"/>
    <property type="match status" value="1"/>
</dbReference>
<dbReference type="SUPFAM" id="SSF88946">
    <property type="entry name" value="Sigma2 domain of RNA polymerase sigma factors"/>
    <property type="match status" value="1"/>
</dbReference>
<dbReference type="InterPro" id="IPR013325">
    <property type="entry name" value="RNA_pol_sigma_r2"/>
</dbReference>
<dbReference type="GO" id="GO:0003677">
    <property type="term" value="F:DNA binding"/>
    <property type="evidence" value="ECO:0007669"/>
    <property type="project" value="UniProtKB-KW"/>
</dbReference>
<dbReference type="Gene3D" id="1.10.1740.10">
    <property type="match status" value="1"/>
</dbReference>
<organism evidence="6 7">
    <name type="scientific">Anaerocolumna jejuensis DSM 15929</name>
    <dbReference type="NCBI Taxonomy" id="1121322"/>
    <lineage>
        <taxon>Bacteria</taxon>
        <taxon>Bacillati</taxon>
        <taxon>Bacillota</taxon>
        <taxon>Clostridia</taxon>
        <taxon>Lachnospirales</taxon>
        <taxon>Lachnospiraceae</taxon>
        <taxon>Anaerocolumna</taxon>
    </lineage>
</organism>
<evidence type="ECO:0000256" key="2">
    <source>
        <dbReference type="ARBA" id="ARBA00023082"/>
    </source>
</evidence>
<dbReference type="PANTHER" id="PTHR43133:SF8">
    <property type="entry name" value="RNA POLYMERASE SIGMA FACTOR HI_1459-RELATED"/>
    <property type="match status" value="1"/>
</dbReference>
<dbReference type="InterPro" id="IPR039425">
    <property type="entry name" value="RNA_pol_sigma-70-like"/>
</dbReference>
<dbReference type="Pfam" id="PF04542">
    <property type="entry name" value="Sigma70_r2"/>
    <property type="match status" value="1"/>
</dbReference>
<dbReference type="EMBL" id="FRAC01000013">
    <property type="protein sequence ID" value="SHK52867.1"/>
    <property type="molecule type" value="Genomic_DNA"/>
</dbReference>
<keyword evidence="7" id="KW-1185">Reference proteome</keyword>
<dbReference type="Proteomes" id="UP000184386">
    <property type="component" value="Unassembled WGS sequence"/>
</dbReference>